<dbReference type="InterPro" id="IPR050590">
    <property type="entry name" value="Exosome_comp_Rrp42_subfam"/>
</dbReference>
<dbReference type="GO" id="GO:0000177">
    <property type="term" value="C:cytoplasmic exosome (RNase complex)"/>
    <property type="evidence" value="ECO:0007669"/>
    <property type="project" value="UniProtKB-ARBA"/>
</dbReference>
<evidence type="ECO:0000259" key="7">
    <source>
        <dbReference type="Pfam" id="PF01138"/>
    </source>
</evidence>
<reference evidence="9" key="1">
    <citation type="submission" date="2021-03" db="EMBL/GenBank/DDBJ databases">
        <authorList>
            <person name="Palmer J.M."/>
        </authorList>
    </citation>
    <scope>NUCLEOTIDE SEQUENCE</scope>
    <source>
        <strain evidence="9">ARV_011</strain>
    </source>
</reference>
<dbReference type="InterPro" id="IPR033100">
    <property type="entry name" value="Rrp45"/>
</dbReference>
<evidence type="ECO:0000256" key="4">
    <source>
        <dbReference type="ARBA" id="ARBA00022490"/>
    </source>
</evidence>
<evidence type="ECO:0000256" key="2">
    <source>
        <dbReference type="ARBA" id="ARBA00004496"/>
    </source>
</evidence>
<evidence type="ECO:0000256" key="3">
    <source>
        <dbReference type="ARBA" id="ARBA00006678"/>
    </source>
</evidence>
<dbReference type="GeneID" id="66114217"/>
<dbReference type="AlphaFoldDB" id="A0A9P8AI67"/>
<dbReference type="GO" id="GO:0071028">
    <property type="term" value="P:nuclear mRNA surveillance"/>
    <property type="evidence" value="ECO:0007669"/>
    <property type="project" value="TreeGrafter"/>
</dbReference>
<evidence type="ECO:0000256" key="5">
    <source>
        <dbReference type="ARBA" id="ARBA00022884"/>
    </source>
</evidence>
<name>A0A9P8AI67_9ASCO</name>
<sequence>MNRTVEISNNERQYVLQGLANGIRTDGRSLDTSRMPEVWIEPNEYGYVEVKWGKTYVSCRVSSEVVAPFEDRPFEGLFVINSEISSQASAMFDNSKSGVDEVLITRMIEKAVRRSNALDLESLCIVAGKKVWSITVDVNFLNYDGNFIDVTCFAVMIALQHYKKPDVLVEAGGDKIIVHLVDERQPVPLSILHVPICLTYLFYNLGDIESNIKGEGTESQEVSVLDASLTEELVRDGFLVITLNKNREIIQISKNGGLPIDALNLMRLSKELMEWVDKLTEVMKTTLVADEKERYDRLHLKLLEVGANR</sequence>
<dbReference type="Pfam" id="PF03725">
    <property type="entry name" value="RNase_PH_C"/>
    <property type="match status" value="1"/>
</dbReference>
<dbReference type="InterPro" id="IPR020568">
    <property type="entry name" value="Ribosomal_Su5_D2-typ_SF"/>
</dbReference>
<dbReference type="Pfam" id="PF01138">
    <property type="entry name" value="RNase_PH"/>
    <property type="match status" value="1"/>
</dbReference>
<dbReference type="GO" id="GO:0071038">
    <property type="term" value="P:TRAMP-dependent tRNA surveillance pathway"/>
    <property type="evidence" value="ECO:0007669"/>
    <property type="project" value="TreeGrafter"/>
</dbReference>
<feature type="domain" description="Exoribonuclease phosphorolytic" evidence="7">
    <location>
        <begin position="42"/>
        <end position="165"/>
    </location>
</feature>
<dbReference type="CDD" id="cd11368">
    <property type="entry name" value="RNase_PH_RRP45"/>
    <property type="match status" value="1"/>
</dbReference>
<evidence type="ECO:0000256" key="6">
    <source>
        <dbReference type="ARBA" id="ARBA00023242"/>
    </source>
</evidence>
<keyword evidence="4" id="KW-0963">Cytoplasm</keyword>
<dbReference type="InterPro" id="IPR027408">
    <property type="entry name" value="PNPase/RNase_PH_dom_sf"/>
</dbReference>
<evidence type="ECO:0000313" key="9">
    <source>
        <dbReference type="EMBL" id="KAG7193425.1"/>
    </source>
</evidence>
<keyword evidence="5" id="KW-0694">RNA-binding</keyword>
<dbReference type="GO" id="GO:0034476">
    <property type="term" value="P:U5 snRNA 3'-end processing"/>
    <property type="evidence" value="ECO:0007669"/>
    <property type="project" value="TreeGrafter"/>
</dbReference>
<dbReference type="OrthoDB" id="10264038at2759"/>
<dbReference type="InterPro" id="IPR015847">
    <property type="entry name" value="ExoRNase_PH_dom2"/>
</dbReference>
<dbReference type="GO" id="GO:0005730">
    <property type="term" value="C:nucleolus"/>
    <property type="evidence" value="ECO:0007669"/>
    <property type="project" value="UniProtKB-ARBA"/>
</dbReference>
<dbReference type="PANTHER" id="PTHR11097:SF14">
    <property type="entry name" value="EXOSOME COMPLEX COMPONENT RRP45"/>
    <property type="match status" value="1"/>
</dbReference>
<dbReference type="GO" id="GO:0000467">
    <property type="term" value="P:exonucleolytic trimming to generate mature 3'-end of 5.8S rRNA from tricistronic rRNA transcript (SSU-rRNA, 5.8S rRNA, LSU-rRNA)"/>
    <property type="evidence" value="ECO:0007669"/>
    <property type="project" value="TreeGrafter"/>
</dbReference>
<dbReference type="GO" id="GO:0000176">
    <property type="term" value="C:nuclear exosome (RNase complex)"/>
    <property type="evidence" value="ECO:0007669"/>
    <property type="project" value="TreeGrafter"/>
</dbReference>
<comment type="subcellular location">
    <subcellularLocation>
        <location evidence="2">Cytoplasm</location>
    </subcellularLocation>
    <subcellularLocation>
        <location evidence="1">Nucleus</location>
    </subcellularLocation>
</comment>
<dbReference type="SUPFAM" id="SSF55666">
    <property type="entry name" value="Ribonuclease PH domain 2-like"/>
    <property type="match status" value="1"/>
</dbReference>
<dbReference type="GO" id="GO:0034475">
    <property type="term" value="P:U4 snRNA 3'-end processing"/>
    <property type="evidence" value="ECO:0007669"/>
    <property type="project" value="TreeGrafter"/>
</dbReference>
<dbReference type="InterPro" id="IPR036345">
    <property type="entry name" value="ExoRNase_PH_dom2_sf"/>
</dbReference>
<dbReference type="Gene3D" id="3.30.230.70">
    <property type="entry name" value="GHMP Kinase, N-terminal domain"/>
    <property type="match status" value="1"/>
</dbReference>
<dbReference type="InterPro" id="IPR001247">
    <property type="entry name" value="ExoRNase_PH_dom1"/>
</dbReference>
<feature type="domain" description="Exoribonuclease phosphorolytic" evidence="8">
    <location>
        <begin position="223"/>
        <end position="265"/>
    </location>
</feature>
<dbReference type="PANTHER" id="PTHR11097">
    <property type="entry name" value="EXOSOME COMPLEX EXONUCLEASE RIBOSOMAL RNA PROCESSING PROTEIN"/>
    <property type="match status" value="1"/>
</dbReference>
<dbReference type="EMBL" id="JAHMUF010000012">
    <property type="protein sequence ID" value="KAG7193425.1"/>
    <property type="molecule type" value="Genomic_DNA"/>
</dbReference>
<evidence type="ECO:0000256" key="1">
    <source>
        <dbReference type="ARBA" id="ARBA00004123"/>
    </source>
</evidence>
<keyword evidence="10" id="KW-1185">Reference proteome</keyword>
<accession>A0A9P8AI67</accession>
<evidence type="ECO:0000259" key="8">
    <source>
        <dbReference type="Pfam" id="PF03725"/>
    </source>
</evidence>
<dbReference type="GO" id="GO:0016075">
    <property type="term" value="P:rRNA catabolic process"/>
    <property type="evidence" value="ECO:0007669"/>
    <property type="project" value="TreeGrafter"/>
</dbReference>
<dbReference type="GO" id="GO:0071035">
    <property type="term" value="P:nuclear polyadenylation-dependent rRNA catabolic process"/>
    <property type="evidence" value="ECO:0007669"/>
    <property type="project" value="TreeGrafter"/>
</dbReference>
<gene>
    <name evidence="9" type="ORF">KQ657_000843</name>
</gene>
<proteinExistence type="inferred from homology"/>
<protein>
    <submittedName>
        <fullName evidence="9">Uncharacterized protein</fullName>
    </submittedName>
</protein>
<dbReference type="Proteomes" id="UP000790833">
    <property type="component" value="Unassembled WGS sequence"/>
</dbReference>
<comment type="similarity">
    <text evidence="3">Belongs to the RNase PH family.</text>
</comment>
<organism evidence="9 10">
    <name type="scientific">Scheffersomyces spartinae</name>
    <dbReference type="NCBI Taxonomy" id="45513"/>
    <lineage>
        <taxon>Eukaryota</taxon>
        <taxon>Fungi</taxon>
        <taxon>Dikarya</taxon>
        <taxon>Ascomycota</taxon>
        <taxon>Saccharomycotina</taxon>
        <taxon>Pichiomycetes</taxon>
        <taxon>Debaryomycetaceae</taxon>
        <taxon>Scheffersomyces</taxon>
    </lineage>
</organism>
<keyword evidence="6" id="KW-0539">Nucleus</keyword>
<dbReference type="RefSeq" id="XP_043048973.1">
    <property type="nucleotide sequence ID" value="XM_043191666.1"/>
</dbReference>
<dbReference type="GO" id="GO:0034473">
    <property type="term" value="P:U1 snRNA 3'-end processing"/>
    <property type="evidence" value="ECO:0007669"/>
    <property type="project" value="TreeGrafter"/>
</dbReference>
<evidence type="ECO:0000313" key="10">
    <source>
        <dbReference type="Proteomes" id="UP000790833"/>
    </source>
</evidence>
<comment type="caution">
    <text evidence="9">The sequence shown here is derived from an EMBL/GenBank/DDBJ whole genome shotgun (WGS) entry which is preliminary data.</text>
</comment>
<dbReference type="GO" id="GO:0035925">
    <property type="term" value="F:mRNA 3'-UTR AU-rich region binding"/>
    <property type="evidence" value="ECO:0007669"/>
    <property type="project" value="TreeGrafter"/>
</dbReference>
<dbReference type="SUPFAM" id="SSF54211">
    <property type="entry name" value="Ribosomal protein S5 domain 2-like"/>
    <property type="match status" value="1"/>
</dbReference>